<dbReference type="EMBL" id="MU274916">
    <property type="protein sequence ID" value="KAI0087751.1"/>
    <property type="molecule type" value="Genomic_DNA"/>
</dbReference>
<reference evidence="1" key="1">
    <citation type="journal article" date="2021" name="Environ. Microbiol.">
        <title>Gene family expansions and transcriptome signatures uncover fungal adaptations to wood decay.</title>
        <authorList>
            <person name="Hage H."/>
            <person name="Miyauchi S."/>
            <person name="Viragh M."/>
            <person name="Drula E."/>
            <person name="Min B."/>
            <person name="Chaduli D."/>
            <person name="Navarro D."/>
            <person name="Favel A."/>
            <person name="Norest M."/>
            <person name="Lesage-Meessen L."/>
            <person name="Balint B."/>
            <person name="Merenyi Z."/>
            <person name="de Eugenio L."/>
            <person name="Morin E."/>
            <person name="Martinez A.T."/>
            <person name="Baldrian P."/>
            <person name="Stursova M."/>
            <person name="Martinez M.J."/>
            <person name="Novotny C."/>
            <person name="Magnuson J.K."/>
            <person name="Spatafora J.W."/>
            <person name="Maurice S."/>
            <person name="Pangilinan J."/>
            <person name="Andreopoulos W."/>
            <person name="LaButti K."/>
            <person name="Hundley H."/>
            <person name="Na H."/>
            <person name="Kuo A."/>
            <person name="Barry K."/>
            <person name="Lipzen A."/>
            <person name="Henrissat B."/>
            <person name="Riley R."/>
            <person name="Ahrendt S."/>
            <person name="Nagy L.G."/>
            <person name="Grigoriev I.V."/>
            <person name="Martin F."/>
            <person name="Rosso M.N."/>
        </authorList>
    </citation>
    <scope>NUCLEOTIDE SEQUENCE</scope>
    <source>
        <strain evidence="1">CBS 384.51</strain>
    </source>
</reference>
<proteinExistence type="predicted"/>
<comment type="caution">
    <text evidence="1">The sequence shown here is derived from an EMBL/GenBank/DDBJ whole genome shotgun (WGS) entry which is preliminary data.</text>
</comment>
<organism evidence="1 2">
    <name type="scientific">Irpex rosettiformis</name>
    <dbReference type="NCBI Taxonomy" id="378272"/>
    <lineage>
        <taxon>Eukaryota</taxon>
        <taxon>Fungi</taxon>
        <taxon>Dikarya</taxon>
        <taxon>Basidiomycota</taxon>
        <taxon>Agaricomycotina</taxon>
        <taxon>Agaricomycetes</taxon>
        <taxon>Polyporales</taxon>
        <taxon>Irpicaceae</taxon>
        <taxon>Irpex</taxon>
    </lineage>
</organism>
<protein>
    <submittedName>
        <fullName evidence="1">Uncharacterized protein</fullName>
    </submittedName>
</protein>
<dbReference type="Proteomes" id="UP001055072">
    <property type="component" value="Unassembled WGS sequence"/>
</dbReference>
<accession>A0ACB8U0J4</accession>
<keyword evidence="2" id="KW-1185">Reference proteome</keyword>
<evidence type="ECO:0000313" key="1">
    <source>
        <dbReference type="EMBL" id="KAI0087751.1"/>
    </source>
</evidence>
<gene>
    <name evidence="1" type="ORF">BDY19DRAFT_907202</name>
</gene>
<sequence>MLLLEQQDLMHNQDLGYTPDCSRSMRADRLHSPIIRDTSSERVAISALLPLPIADEELVFAVSKLLSICTISDSSLLQRHTLERWTSKRVAELMSLYHTMFCHVISSSIFLSFGEDRFAVTLRFRRQSETQFPDGSLKPVCHLLAFTSFHVFSCLVTSRDQLTILCHLTLAWHEATAYGFADKIRIVNELRRLAMMANVVAYLPPLTLGKVVPQGPSPAPPTSPDVHCRVSYFSVHAPPPTSYHQCLEHTRQSQTDSALLSAWRYVSMSLQYLAAPRVAMWFGVRTVSLIISSALSWTLSTRGRHCWRRLCLFITAIEKNTGSKLLDMFSSASELMSVYGGHGGLRK</sequence>
<evidence type="ECO:0000313" key="2">
    <source>
        <dbReference type="Proteomes" id="UP001055072"/>
    </source>
</evidence>
<name>A0ACB8U0J4_9APHY</name>